<reference evidence="6 7" key="1">
    <citation type="submission" date="2019-03" db="EMBL/GenBank/DDBJ databases">
        <title>Genomic Encyclopedia of Type Strains, Phase IV (KMG-IV): sequencing the most valuable type-strain genomes for metagenomic binning, comparative biology and taxonomic classification.</title>
        <authorList>
            <person name="Goeker M."/>
        </authorList>
    </citation>
    <scope>NUCLEOTIDE SEQUENCE [LARGE SCALE GENOMIC DNA]</scope>
    <source>
        <strain evidence="6 7">DSM 45765</strain>
    </source>
</reference>
<feature type="domain" description="IclR-ED" evidence="5">
    <location>
        <begin position="77"/>
        <end position="260"/>
    </location>
</feature>
<dbReference type="PANTHER" id="PTHR30136:SF24">
    <property type="entry name" value="HTH-TYPE TRANSCRIPTIONAL REPRESSOR ALLR"/>
    <property type="match status" value="1"/>
</dbReference>
<protein>
    <submittedName>
        <fullName evidence="6">IclR family transcriptional regulator</fullName>
    </submittedName>
</protein>
<dbReference type="Gene3D" id="1.10.10.10">
    <property type="entry name" value="Winged helix-like DNA-binding domain superfamily/Winged helix DNA-binding domain"/>
    <property type="match status" value="1"/>
</dbReference>
<evidence type="ECO:0000259" key="4">
    <source>
        <dbReference type="PROSITE" id="PS51077"/>
    </source>
</evidence>
<dbReference type="InterPro" id="IPR005471">
    <property type="entry name" value="Tscrpt_reg_IclR_N"/>
</dbReference>
<evidence type="ECO:0000256" key="2">
    <source>
        <dbReference type="ARBA" id="ARBA00023125"/>
    </source>
</evidence>
<dbReference type="SUPFAM" id="SSF55781">
    <property type="entry name" value="GAF domain-like"/>
    <property type="match status" value="1"/>
</dbReference>
<dbReference type="OrthoDB" id="60629at2"/>
<dbReference type="GO" id="GO:0045892">
    <property type="term" value="P:negative regulation of DNA-templated transcription"/>
    <property type="evidence" value="ECO:0007669"/>
    <property type="project" value="TreeGrafter"/>
</dbReference>
<dbReference type="RefSeq" id="WP_132879074.1">
    <property type="nucleotide sequence ID" value="NZ_SLXQ01000011.1"/>
</dbReference>
<dbReference type="SMART" id="SM00346">
    <property type="entry name" value="HTH_ICLR"/>
    <property type="match status" value="1"/>
</dbReference>
<evidence type="ECO:0000259" key="5">
    <source>
        <dbReference type="PROSITE" id="PS51078"/>
    </source>
</evidence>
<name>A0A4R2QLT3_9PSEU</name>
<keyword evidence="1" id="KW-0805">Transcription regulation</keyword>
<keyword evidence="7" id="KW-1185">Reference proteome</keyword>
<dbReference type="PROSITE" id="PS51078">
    <property type="entry name" value="ICLR_ED"/>
    <property type="match status" value="1"/>
</dbReference>
<dbReference type="GO" id="GO:0003700">
    <property type="term" value="F:DNA-binding transcription factor activity"/>
    <property type="evidence" value="ECO:0007669"/>
    <property type="project" value="TreeGrafter"/>
</dbReference>
<dbReference type="SUPFAM" id="SSF46785">
    <property type="entry name" value="Winged helix' DNA-binding domain"/>
    <property type="match status" value="1"/>
</dbReference>
<comment type="caution">
    <text evidence="6">The sequence shown here is derived from an EMBL/GenBank/DDBJ whole genome shotgun (WGS) entry which is preliminary data.</text>
</comment>
<dbReference type="InterPro" id="IPR029016">
    <property type="entry name" value="GAF-like_dom_sf"/>
</dbReference>
<dbReference type="EMBL" id="SLXQ01000011">
    <property type="protein sequence ID" value="TCP47955.1"/>
    <property type="molecule type" value="Genomic_DNA"/>
</dbReference>
<feature type="domain" description="HTH iclR-type" evidence="4">
    <location>
        <begin position="14"/>
        <end position="76"/>
    </location>
</feature>
<keyword evidence="3" id="KW-0804">Transcription</keyword>
<evidence type="ECO:0000313" key="6">
    <source>
        <dbReference type="EMBL" id="TCP47955.1"/>
    </source>
</evidence>
<gene>
    <name evidence="6" type="ORF">EV191_111160</name>
</gene>
<evidence type="ECO:0000256" key="1">
    <source>
        <dbReference type="ARBA" id="ARBA00023015"/>
    </source>
</evidence>
<dbReference type="Proteomes" id="UP000294911">
    <property type="component" value="Unassembled WGS sequence"/>
</dbReference>
<dbReference type="Pfam" id="PF09339">
    <property type="entry name" value="HTH_IclR"/>
    <property type="match status" value="1"/>
</dbReference>
<organism evidence="6 7">
    <name type="scientific">Tamaricihabitans halophyticus</name>
    <dbReference type="NCBI Taxonomy" id="1262583"/>
    <lineage>
        <taxon>Bacteria</taxon>
        <taxon>Bacillati</taxon>
        <taxon>Actinomycetota</taxon>
        <taxon>Actinomycetes</taxon>
        <taxon>Pseudonocardiales</taxon>
        <taxon>Pseudonocardiaceae</taxon>
        <taxon>Tamaricihabitans</taxon>
    </lineage>
</organism>
<evidence type="ECO:0000313" key="7">
    <source>
        <dbReference type="Proteomes" id="UP000294911"/>
    </source>
</evidence>
<evidence type="ECO:0000256" key="3">
    <source>
        <dbReference type="ARBA" id="ARBA00023163"/>
    </source>
</evidence>
<keyword evidence="2" id="KW-0238">DNA-binding</keyword>
<accession>A0A4R2QLT3</accession>
<dbReference type="PANTHER" id="PTHR30136">
    <property type="entry name" value="HELIX-TURN-HELIX TRANSCRIPTIONAL REGULATOR, ICLR FAMILY"/>
    <property type="match status" value="1"/>
</dbReference>
<dbReference type="GO" id="GO:0003677">
    <property type="term" value="F:DNA binding"/>
    <property type="evidence" value="ECO:0007669"/>
    <property type="project" value="UniProtKB-KW"/>
</dbReference>
<dbReference type="InterPro" id="IPR036390">
    <property type="entry name" value="WH_DNA-bd_sf"/>
</dbReference>
<dbReference type="PROSITE" id="PS51077">
    <property type="entry name" value="HTH_ICLR"/>
    <property type="match status" value="1"/>
</dbReference>
<dbReference type="Gene3D" id="3.30.450.40">
    <property type="match status" value="1"/>
</dbReference>
<dbReference type="InterPro" id="IPR050707">
    <property type="entry name" value="HTH_MetabolicPath_Reg"/>
</dbReference>
<proteinExistence type="predicted"/>
<dbReference type="AlphaFoldDB" id="A0A4R2QLT3"/>
<sequence>MVSPEQLDVGEVRAPAVRQAFLILDALADAERGLRLTELVDRVALPKSTTHRILHTLCQLGGVVRSERSGTYRLGERLATYSESIVGVHSGLLGVFYPLAERFRQEYDETIQLGVLTGTDVTFIGYLDSAQPVRLDTRIGRRLPAHASAAGKAILAFRPGPDLELVLATGLPARTERTVTEPRLLRRQLAEVRASGRALEVEESSANLSCFAAPVRDSRGRARAALTVCVPNNAVPADRAGALLDQVGSLAAEMSRRLYGQPIEQEEAG</sequence>
<dbReference type="Pfam" id="PF01614">
    <property type="entry name" value="IclR_C"/>
    <property type="match status" value="1"/>
</dbReference>
<dbReference type="InterPro" id="IPR014757">
    <property type="entry name" value="Tscrpt_reg_IclR_C"/>
</dbReference>
<dbReference type="InterPro" id="IPR036388">
    <property type="entry name" value="WH-like_DNA-bd_sf"/>
</dbReference>